<evidence type="ECO:0000313" key="1">
    <source>
        <dbReference type="EMBL" id="EJW70134.1"/>
    </source>
</evidence>
<dbReference type="GO" id="GO:0060271">
    <property type="term" value="P:cilium assembly"/>
    <property type="evidence" value="ECO:0007669"/>
    <property type="project" value="InterPro"/>
</dbReference>
<reference evidence="2" key="1">
    <citation type="submission" date="2012-08" db="EMBL/GenBank/DDBJ databases">
        <title>The Genome Sequence of Wuchereria bancrofti.</title>
        <authorList>
            <person name="Nutman T.B."/>
            <person name="Fink D.L."/>
            <person name="Russ C."/>
            <person name="Young S."/>
            <person name="Zeng Q."/>
            <person name="Koehrsen M."/>
            <person name="Alvarado L."/>
            <person name="Berlin A."/>
            <person name="Chapman S.B."/>
            <person name="Chen Z."/>
            <person name="Freedman E."/>
            <person name="Gellesch M."/>
            <person name="Goldberg J."/>
            <person name="Griggs A."/>
            <person name="Gujja S."/>
            <person name="Heilman E.R."/>
            <person name="Heiman D."/>
            <person name="Hepburn T."/>
            <person name="Howarth C."/>
            <person name="Jen D."/>
            <person name="Larson L."/>
            <person name="Lewis B."/>
            <person name="Mehta T."/>
            <person name="Park D."/>
            <person name="Pearson M."/>
            <person name="Roberts A."/>
            <person name="Saif S."/>
            <person name="Shea T."/>
            <person name="Shenoy N."/>
            <person name="Sisk P."/>
            <person name="Stolte C."/>
            <person name="Sykes S."/>
            <person name="Walk T."/>
            <person name="White J."/>
            <person name="Yandava C."/>
            <person name="Haas B."/>
            <person name="Henn M.R."/>
            <person name="Nusbaum C."/>
            <person name="Birren B."/>
        </authorList>
    </citation>
    <scope>NUCLEOTIDE SEQUENCE [LARGE SCALE GENOMIC DNA]</scope>
    <source>
        <strain evidence="2">NA</strain>
    </source>
</reference>
<dbReference type="GO" id="GO:0030992">
    <property type="term" value="C:intraciliary transport particle B"/>
    <property type="evidence" value="ECO:0007669"/>
    <property type="project" value="InterPro"/>
</dbReference>
<organism evidence="1 2">
    <name type="scientific">Wuchereria bancrofti</name>
    <dbReference type="NCBI Taxonomy" id="6293"/>
    <lineage>
        <taxon>Eukaryota</taxon>
        <taxon>Metazoa</taxon>
        <taxon>Ecdysozoa</taxon>
        <taxon>Nematoda</taxon>
        <taxon>Chromadorea</taxon>
        <taxon>Rhabditida</taxon>
        <taxon>Spirurina</taxon>
        <taxon>Spiruromorpha</taxon>
        <taxon>Filarioidea</taxon>
        <taxon>Onchocercidae</taxon>
        <taxon>Wuchereria</taxon>
    </lineage>
</organism>
<dbReference type="AlphaFoldDB" id="J9E444"/>
<protein>
    <submittedName>
        <fullName evidence="1">Uncharacterized protein</fullName>
    </submittedName>
</protein>
<accession>J9E444</accession>
<dbReference type="GO" id="GO:0042073">
    <property type="term" value="P:intraciliary transport"/>
    <property type="evidence" value="ECO:0007669"/>
    <property type="project" value="InterPro"/>
</dbReference>
<feature type="non-terminal residue" evidence="1">
    <location>
        <position position="1"/>
    </location>
</feature>
<gene>
    <name evidence="1" type="ORF">WUBG_18961</name>
</gene>
<dbReference type="Proteomes" id="UP000004810">
    <property type="component" value="Unassembled WGS sequence"/>
</dbReference>
<dbReference type="GO" id="GO:0015631">
    <property type="term" value="F:tubulin binding"/>
    <property type="evidence" value="ECO:0007669"/>
    <property type="project" value="InterPro"/>
</dbReference>
<dbReference type="InterPro" id="IPR029600">
    <property type="entry name" value="IFT81"/>
</dbReference>
<proteinExistence type="predicted"/>
<name>J9E444_WUCBA</name>
<dbReference type="PANTHER" id="PTHR15614">
    <property type="entry name" value="INTRAFLAGELLAR TRANSPORT PROTEIN 81 HOMOLOG"/>
    <property type="match status" value="1"/>
</dbReference>
<dbReference type="PANTHER" id="PTHR15614:SF2">
    <property type="entry name" value="INTRAFLAGELLAR TRANSPORT PROTEIN 81 HOMOLOG"/>
    <property type="match status" value="1"/>
</dbReference>
<dbReference type="GO" id="GO:0036064">
    <property type="term" value="C:ciliary basal body"/>
    <property type="evidence" value="ECO:0007669"/>
    <property type="project" value="TreeGrafter"/>
</dbReference>
<comment type="caution">
    <text evidence="1">The sequence shown here is derived from an EMBL/GenBank/DDBJ whole genome shotgun (WGS) entry which is preliminary data.</text>
</comment>
<evidence type="ECO:0000313" key="2">
    <source>
        <dbReference type="Proteomes" id="UP000004810"/>
    </source>
</evidence>
<dbReference type="EMBL" id="ADBV01023412">
    <property type="protein sequence ID" value="EJW70134.1"/>
    <property type="molecule type" value="Genomic_DNA"/>
</dbReference>
<sequence>FKNYVSKLRTKTSNYKRMHAEISGLKNEHAVLSRTADILANQWNTLMQKIVSY</sequence>